<accession>A0ABD2IST1</accession>
<feature type="compositionally biased region" description="Low complexity" evidence="1">
    <location>
        <begin position="173"/>
        <end position="187"/>
    </location>
</feature>
<name>A0ABD2IST1_HETSC</name>
<sequence length="187" mass="20806">MALHLVITVHVGILNDAEREENAFYTYQQQNYHALLPRIPTHRCLGRMFFGLNPLAYIVDEADDEQNFAERTMYISLRVGTVAQRLVLRNHFQNQEDQIAEAFNLLAFTFMELPAQEGVVWGLAEVNFNVAIISSFWTPLMNYLHETLVEIESGIQPSAPVPIGAGNVPNVDGSPPNSGSTSSASSE</sequence>
<organism evidence="2 3">
    <name type="scientific">Heterodera schachtii</name>
    <name type="common">Sugarbeet cyst nematode worm</name>
    <name type="synonym">Tylenchus schachtii</name>
    <dbReference type="NCBI Taxonomy" id="97005"/>
    <lineage>
        <taxon>Eukaryota</taxon>
        <taxon>Metazoa</taxon>
        <taxon>Ecdysozoa</taxon>
        <taxon>Nematoda</taxon>
        <taxon>Chromadorea</taxon>
        <taxon>Rhabditida</taxon>
        <taxon>Tylenchina</taxon>
        <taxon>Tylenchomorpha</taxon>
        <taxon>Tylenchoidea</taxon>
        <taxon>Heteroderidae</taxon>
        <taxon>Heteroderinae</taxon>
        <taxon>Heterodera</taxon>
    </lineage>
</organism>
<dbReference type="Proteomes" id="UP001620645">
    <property type="component" value="Unassembled WGS sequence"/>
</dbReference>
<evidence type="ECO:0000313" key="3">
    <source>
        <dbReference type="Proteomes" id="UP001620645"/>
    </source>
</evidence>
<protein>
    <submittedName>
        <fullName evidence="2">Uncharacterized protein</fullName>
    </submittedName>
</protein>
<feature type="region of interest" description="Disordered" evidence="1">
    <location>
        <begin position="162"/>
        <end position="187"/>
    </location>
</feature>
<dbReference type="AlphaFoldDB" id="A0ABD2IST1"/>
<gene>
    <name evidence="2" type="ORF">niasHS_011787</name>
</gene>
<proteinExistence type="predicted"/>
<reference evidence="2 3" key="1">
    <citation type="submission" date="2024-10" db="EMBL/GenBank/DDBJ databases">
        <authorList>
            <person name="Kim D."/>
        </authorList>
    </citation>
    <scope>NUCLEOTIDE SEQUENCE [LARGE SCALE GENOMIC DNA]</scope>
    <source>
        <strain evidence="2">Taebaek</strain>
    </source>
</reference>
<evidence type="ECO:0000256" key="1">
    <source>
        <dbReference type="SAM" id="MobiDB-lite"/>
    </source>
</evidence>
<comment type="caution">
    <text evidence="2">The sequence shown here is derived from an EMBL/GenBank/DDBJ whole genome shotgun (WGS) entry which is preliminary data.</text>
</comment>
<evidence type="ECO:0000313" key="2">
    <source>
        <dbReference type="EMBL" id="KAL3076368.1"/>
    </source>
</evidence>
<keyword evidence="3" id="KW-1185">Reference proteome</keyword>
<dbReference type="EMBL" id="JBICCN010000336">
    <property type="protein sequence ID" value="KAL3076368.1"/>
    <property type="molecule type" value="Genomic_DNA"/>
</dbReference>